<accession>A0A3A3FI23</accession>
<organism evidence="5 6">
    <name type="scientific">Noviherbaspirillum saxi</name>
    <dbReference type="NCBI Taxonomy" id="2320863"/>
    <lineage>
        <taxon>Bacteria</taxon>
        <taxon>Pseudomonadati</taxon>
        <taxon>Pseudomonadota</taxon>
        <taxon>Betaproteobacteria</taxon>
        <taxon>Burkholderiales</taxon>
        <taxon>Oxalobacteraceae</taxon>
        <taxon>Noviherbaspirillum</taxon>
    </lineage>
</organism>
<evidence type="ECO:0000256" key="3">
    <source>
        <dbReference type="ARBA" id="ARBA00022691"/>
    </source>
</evidence>
<dbReference type="InterPro" id="IPR013216">
    <property type="entry name" value="Methyltransf_11"/>
</dbReference>
<gene>
    <name evidence="5" type="ORF">D3871_27230</name>
</gene>
<dbReference type="GO" id="GO:0008757">
    <property type="term" value="F:S-adenosylmethionine-dependent methyltransferase activity"/>
    <property type="evidence" value="ECO:0007669"/>
    <property type="project" value="InterPro"/>
</dbReference>
<dbReference type="Proteomes" id="UP000265955">
    <property type="component" value="Unassembled WGS sequence"/>
</dbReference>
<name>A0A3A3FI23_9BURK</name>
<keyword evidence="1 5" id="KW-0489">Methyltransferase</keyword>
<keyword evidence="2 5" id="KW-0808">Transferase</keyword>
<evidence type="ECO:0000256" key="1">
    <source>
        <dbReference type="ARBA" id="ARBA00022603"/>
    </source>
</evidence>
<reference evidence="6" key="1">
    <citation type="submission" date="2018-09" db="EMBL/GenBank/DDBJ databases">
        <authorList>
            <person name="Zhu H."/>
        </authorList>
    </citation>
    <scope>NUCLEOTIDE SEQUENCE [LARGE SCALE GENOMIC DNA]</scope>
    <source>
        <strain evidence="6">K1R23-30</strain>
    </source>
</reference>
<keyword evidence="3" id="KW-0949">S-adenosyl-L-methionine</keyword>
<dbReference type="Gene3D" id="3.40.50.150">
    <property type="entry name" value="Vaccinia Virus protein VP39"/>
    <property type="match status" value="1"/>
</dbReference>
<dbReference type="InterPro" id="IPR029063">
    <property type="entry name" value="SAM-dependent_MTases_sf"/>
</dbReference>
<sequence length="269" mass="29336">MTPEMEALKTRLKATWMSGDYGHFAKYLEPGALDFLKRLELTPGTRMLDVACGAGQIAIPAARAGVEVTGVDIASNLIEQARTRAKEEGVDAQFDEGDAEMLAYPDASFDVVVSLIGAMFAPRPEHVAAELIRVCRPGGRIVMANWTPEGHVGQMFKTIGKHVPPPALMAPPVKWGDEATVRERLGQGTTGVHTNKRMYPMVYPFPPADVVEFFFKYYGPTNRALAALDTDGQAALREDLVRLWTANNHASDGTTAVDSEYLEVMAIRG</sequence>
<dbReference type="CDD" id="cd02440">
    <property type="entry name" value="AdoMet_MTases"/>
    <property type="match status" value="1"/>
</dbReference>
<evidence type="ECO:0000256" key="2">
    <source>
        <dbReference type="ARBA" id="ARBA00022679"/>
    </source>
</evidence>
<dbReference type="SUPFAM" id="SSF53335">
    <property type="entry name" value="S-adenosyl-L-methionine-dependent methyltransferases"/>
    <property type="match status" value="1"/>
</dbReference>
<dbReference type="EMBL" id="QYUO01000003">
    <property type="protein sequence ID" value="RJF92800.1"/>
    <property type="molecule type" value="Genomic_DNA"/>
</dbReference>
<dbReference type="GO" id="GO:0032259">
    <property type="term" value="P:methylation"/>
    <property type="evidence" value="ECO:0007669"/>
    <property type="project" value="UniProtKB-KW"/>
</dbReference>
<evidence type="ECO:0000259" key="4">
    <source>
        <dbReference type="Pfam" id="PF08241"/>
    </source>
</evidence>
<keyword evidence="6" id="KW-1185">Reference proteome</keyword>
<dbReference type="PANTHER" id="PTHR43464:SF19">
    <property type="entry name" value="UBIQUINONE BIOSYNTHESIS O-METHYLTRANSFERASE, MITOCHONDRIAL"/>
    <property type="match status" value="1"/>
</dbReference>
<dbReference type="PANTHER" id="PTHR43464">
    <property type="entry name" value="METHYLTRANSFERASE"/>
    <property type="match status" value="1"/>
</dbReference>
<proteinExistence type="predicted"/>
<dbReference type="AlphaFoldDB" id="A0A3A3FI23"/>
<comment type="caution">
    <text evidence="5">The sequence shown here is derived from an EMBL/GenBank/DDBJ whole genome shotgun (WGS) entry which is preliminary data.</text>
</comment>
<dbReference type="OrthoDB" id="9795634at2"/>
<evidence type="ECO:0000313" key="6">
    <source>
        <dbReference type="Proteomes" id="UP000265955"/>
    </source>
</evidence>
<feature type="domain" description="Methyltransferase type 11" evidence="4">
    <location>
        <begin position="48"/>
        <end position="143"/>
    </location>
</feature>
<protein>
    <submittedName>
        <fullName evidence="5">Class I SAM-dependent methyltransferase</fullName>
    </submittedName>
</protein>
<evidence type="ECO:0000313" key="5">
    <source>
        <dbReference type="EMBL" id="RJF92800.1"/>
    </source>
</evidence>
<dbReference type="Pfam" id="PF08241">
    <property type="entry name" value="Methyltransf_11"/>
    <property type="match status" value="1"/>
</dbReference>